<evidence type="ECO:0000256" key="4">
    <source>
        <dbReference type="ARBA" id="ARBA00035242"/>
    </source>
</evidence>
<evidence type="ECO:0000256" key="2">
    <source>
        <dbReference type="ARBA" id="ARBA00022980"/>
    </source>
</evidence>
<accession>A0A1F5BU60</accession>
<dbReference type="GO" id="GO:0003735">
    <property type="term" value="F:structural constituent of ribosome"/>
    <property type="evidence" value="ECO:0007669"/>
    <property type="project" value="InterPro"/>
</dbReference>
<dbReference type="InterPro" id="IPR005880">
    <property type="entry name" value="Ribosomal_uL2_bac/org-type"/>
</dbReference>
<proteinExistence type="inferred from homology"/>
<dbReference type="Proteomes" id="UP000176650">
    <property type="component" value="Unassembled WGS sequence"/>
</dbReference>
<dbReference type="Gene3D" id="2.30.30.30">
    <property type="match status" value="1"/>
</dbReference>
<sequence length="276" mass="30523">MRQLKPTSPGTRQRTIADYSSLTATKPHKALTFGYKRRVGRAKSGTITTRHKGGGNKKLYRVVDFKQNKLDIPATIVSLEYDPNRSAFIALAAYRDGEKRYVLASKNMKAGDTIITSENAPLTEGNRLPVGKMPPGFFVHNVELQPNRGGQIAKSAGSFVKVMAHEGKFTMITMPSSEVRRVLSSCLATIGVLSKGEHNLINFGKAGKSRWHGIRPTVRGTVMNPVDHPHGGGEGKQPIGLRYPKTKWGKHALGKKTRRRKNRSQVFIVSRKVKNK</sequence>
<evidence type="ECO:0000256" key="1">
    <source>
        <dbReference type="ARBA" id="ARBA00005636"/>
    </source>
</evidence>
<evidence type="ECO:0000313" key="10">
    <source>
        <dbReference type="Proteomes" id="UP000176650"/>
    </source>
</evidence>
<gene>
    <name evidence="5" type="primary">rplB</name>
    <name evidence="9" type="ORF">A2988_01520</name>
</gene>
<keyword evidence="2 5" id="KW-0689">Ribosomal protein</keyword>
<comment type="subunit">
    <text evidence="5">Part of the 50S ribosomal subunit. Forms a bridge to the 30S subunit in the 70S ribosome.</text>
</comment>
<reference evidence="9 10" key="1">
    <citation type="journal article" date="2016" name="Nat. Commun.">
        <title>Thousands of microbial genomes shed light on interconnected biogeochemical processes in an aquifer system.</title>
        <authorList>
            <person name="Anantharaman K."/>
            <person name="Brown C.T."/>
            <person name="Hug L.A."/>
            <person name="Sharon I."/>
            <person name="Castelle C.J."/>
            <person name="Probst A.J."/>
            <person name="Thomas B.C."/>
            <person name="Singh A."/>
            <person name="Wilkins M.J."/>
            <person name="Karaoz U."/>
            <person name="Brodie E.L."/>
            <person name="Williams K.H."/>
            <person name="Hubbard S.S."/>
            <person name="Banfield J.F."/>
        </authorList>
    </citation>
    <scope>NUCLEOTIDE SEQUENCE [LARGE SCALE GENOMIC DNA]</scope>
</reference>
<dbReference type="PANTHER" id="PTHR13691:SF5">
    <property type="entry name" value="LARGE RIBOSOMAL SUBUNIT PROTEIN UL2M"/>
    <property type="match status" value="1"/>
</dbReference>
<protein>
    <recommendedName>
        <fullName evidence="4 5">Large ribosomal subunit protein uL2</fullName>
    </recommendedName>
</protein>
<dbReference type="PANTHER" id="PTHR13691">
    <property type="entry name" value="RIBOSOMAL PROTEIN L2"/>
    <property type="match status" value="1"/>
</dbReference>
<dbReference type="InterPro" id="IPR014722">
    <property type="entry name" value="Rib_uL2_dom2"/>
</dbReference>
<dbReference type="SUPFAM" id="SSF50104">
    <property type="entry name" value="Translation proteins SH3-like domain"/>
    <property type="match status" value="1"/>
</dbReference>
<dbReference type="GO" id="GO:0002181">
    <property type="term" value="P:cytoplasmic translation"/>
    <property type="evidence" value="ECO:0007669"/>
    <property type="project" value="TreeGrafter"/>
</dbReference>
<dbReference type="SMART" id="SM01382">
    <property type="entry name" value="Ribosomal_L2_C"/>
    <property type="match status" value="1"/>
</dbReference>
<dbReference type="HAMAP" id="MF_01320_B">
    <property type="entry name" value="Ribosomal_uL2_B"/>
    <property type="match status" value="1"/>
</dbReference>
<feature type="region of interest" description="Disordered" evidence="6">
    <location>
        <begin position="221"/>
        <end position="242"/>
    </location>
</feature>
<dbReference type="Gene3D" id="2.40.50.140">
    <property type="entry name" value="Nucleic acid-binding proteins"/>
    <property type="match status" value="1"/>
</dbReference>
<dbReference type="PIRSF" id="PIRSF002158">
    <property type="entry name" value="Ribosomal_L2"/>
    <property type="match status" value="1"/>
</dbReference>
<dbReference type="GO" id="GO:0015934">
    <property type="term" value="C:large ribosomal subunit"/>
    <property type="evidence" value="ECO:0007669"/>
    <property type="project" value="InterPro"/>
</dbReference>
<dbReference type="FunFam" id="4.10.950.10:FF:000001">
    <property type="entry name" value="50S ribosomal protein L2"/>
    <property type="match status" value="1"/>
</dbReference>
<keyword evidence="5" id="KW-0694">RNA-binding</keyword>
<dbReference type="GO" id="GO:0019843">
    <property type="term" value="F:rRNA binding"/>
    <property type="evidence" value="ECO:0007669"/>
    <property type="project" value="UniProtKB-UniRule"/>
</dbReference>
<dbReference type="SUPFAM" id="SSF50249">
    <property type="entry name" value="Nucleic acid-binding proteins"/>
    <property type="match status" value="1"/>
</dbReference>
<dbReference type="InterPro" id="IPR022671">
    <property type="entry name" value="Ribosomal_uL2_CS"/>
</dbReference>
<comment type="similarity">
    <text evidence="1 5">Belongs to the universal ribosomal protein uL2 family.</text>
</comment>
<dbReference type="FunFam" id="2.30.30.30:FF:000001">
    <property type="entry name" value="50S ribosomal protein L2"/>
    <property type="match status" value="1"/>
</dbReference>
<comment type="function">
    <text evidence="5">One of the primary rRNA binding proteins. Required for association of the 30S and 50S subunits to form the 70S ribosome, for tRNA binding and peptide bond formation. It has been suggested to have peptidyltransferase activity; this is somewhat controversial. Makes several contacts with the 16S rRNA in the 70S ribosome.</text>
</comment>
<keyword evidence="5" id="KW-0699">rRNA-binding</keyword>
<evidence type="ECO:0000259" key="8">
    <source>
        <dbReference type="SMART" id="SM01383"/>
    </source>
</evidence>
<dbReference type="InterPro" id="IPR022669">
    <property type="entry name" value="Ribosomal_uL2_C"/>
</dbReference>
<evidence type="ECO:0000256" key="6">
    <source>
        <dbReference type="SAM" id="MobiDB-lite"/>
    </source>
</evidence>
<dbReference type="EMBL" id="MEYS01000002">
    <property type="protein sequence ID" value="OGD34140.1"/>
    <property type="molecule type" value="Genomic_DNA"/>
</dbReference>
<feature type="domain" description="Large ribosomal subunit protein uL2 C-terminal" evidence="7">
    <location>
        <begin position="122"/>
        <end position="251"/>
    </location>
</feature>
<dbReference type="Pfam" id="PF00181">
    <property type="entry name" value="Ribosomal_L2_N"/>
    <property type="match status" value="1"/>
</dbReference>
<dbReference type="InterPro" id="IPR014726">
    <property type="entry name" value="Ribosomal_uL2_dom3"/>
</dbReference>
<dbReference type="InterPro" id="IPR008991">
    <property type="entry name" value="Translation_prot_SH3-like_sf"/>
</dbReference>
<evidence type="ECO:0000259" key="7">
    <source>
        <dbReference type="SMART" id="SM01382"/>
    </source>
</evidence>
<name>A0A1F5BU60_9BACT</name>
<dbReference type="InterPro" id="IPR002171">
    <property type="entry name" value="Ribosomal_uL2"/>
</dbReference>
<organism evidence="9 10">
    <name type="scientific">Candidatus Azambacteria bacterium RIFCSPLOWO2_01_FULL_46_25</name>
    <dbReference type="NCBI Taxonomy" id="1797298"/>
    <lineage>
        <taxon>Bacteria</taxon>
        <taxon>Candidatus Azamiibacteriota</taxon>
    </lineage>
</organism>
<dbReference type="SMART" id="SM01383">
    <property type="entry name" value="Ribosomal_L2"/>
    <property type="match status" value="1"/>
</dbReference>
<evidence type="ECO:0000313" key="9">
    <source>
        <dbReference type="EMBL" id="OGD34140.1"/>
    </source>
</evidence>
<keyword evidence="3 5" id="KW-0687">Ribonucleoprotein</keyword>
<evidence type="ECO:0000256" key="5">
    <source>
        <dbReference type="HAMAP-Rule" id="MF_01320"/>
    </source>
</evidence>
<dbReference type="GO" id="GO:0016740">
    <property type="term" value="F:transferase activity"/>
    <property type="evidence" value="ECO:0007669"/>
    <property type="project" value="InterPro"/>
</dbReference>
<dbReference type="STRING" id="1797298.A2988_01520"/>
<dbReference type="NCBIfam" id="TIGR01171">
    <property type="entry name" value="rplB_bact"/>
    <property type="match status" value="1"/>
</dbReference>
<comment type="caution">
    <text evidence="9">The sequence shown here is derived from an EMBL/GenBank/DDBJ whole genome shotgun (WGS) entry which is preliminary data.</text>
</comment>
<dbReference type="InterPro" id="IPR022666">
    <property type="entry name" value="Ribosomal_uL2_RNA-bd_dom"/>
</dbReference>
<feature type="domain" description="Large ribosomal subunit protein uL2 RNA-binding" evidence="8">
    <location>
        <begin position="40"/>
        <end position="116"/>
    </location>
</feature>
<dbReference type="Pfam" id="PF03947">
    <property type="entry name" value="Ribosomal_L2_C"/>
    <property type="match status" value="1"/>
</dbReference>
<dbReference type="PROSITE" id="PS00467">
    <property type="entry name" value="RIBOSOMAL_L2"/>
    <property type="match status" value="1"/>
</dbReference>
<dbReference type="InterPro" id="IPR012340">
    <property type="entry name" value="NA-bd_OB-fold"/>
</dbReference>
<dbReference type="AlphaFoldDB" id="A0A1F5BU60"/>
<evidence type="ECO:0000256" key="3">
    <source>
        <dbReference type="ARBA" id="ARBA00023274"/>
    </source>
</evidence>
<dbReference type="Gene3D" id="4.10.950.10">
    <property type="entry name" value="Ribosomal protein L2, domain 3"/>
    <property type="match status" value="1"/>
</dbReference>